<evidence type="ECO:0000256" key="1">
    <source>
        <dbReference type="ARBA" id="ARBA00008468"/>
    </source>
</evidence>
<dbReference type="Pfam" id="PF10046">
    <property type="entry name" value="BLOC1_2"/>
    <property type="match status" value="1"/>
</dbReference>
<gene>
    <name evidence="2" type="ORF">Taro_018547</name>
</gene>
<accession>A0A843URA3</accession>
<comment type="caution">
    <text evidence="2">The sequence shown here is derived from an EMBL/GenBank/DDBJ whole genome shotgun (WGS) entry which is preliminary data.</text>
</comment>
<dbReference type="Proteomes" id="UP000652761">
    <property type="component" value="Unassembled WGS sequence"/>
</dbReference>
<evidence type="ECO:0000313" key="3">
    <source>
        <dbReference type="Proteomes" id="UP000652761"/>
    </source>
</evidence>
<proteinExistence type="inferred from homology"/>
<dbReference type="PANTHER" id="PTHR47882">
    <property type="entry name" value="BIOGENESIS OF LYSOSOME-RELATED ORGANELLES COMPLEX 1 SUBUNIT 2"/>
    <property type="match status" value="1"/>
</dbReference>
<comment type="similarity">
    <text evidence="1">Belongs to the BLOC1S2 family.</text>
</comment>
<reference evidence="2" key="1">
    <citation type="submission" date="2017-07" db="EMBL/GenBank/DDBJ databases">
        <title>Taro Niue Genome Assembly and Annotation.</title>
        <authorList>
            <person name="Atibalentja N."/>
            <person name="Keating K."/>
            <person name="Fields C.J."/>
        </authorList>
    </citation>
    <scope>NUCLEOTIDE SEQUENCE</scope>
    <source>
        <strain evidence="2">Niue_2</strain>
        <tissue evidence="2">Leaf</tissue>
    </source>
</reference>
<keyword evidence="3" id="KW-1185">Reference proteome</keyword>
<evidence type="ECO:0000313" key="2">
    <source>
        <dbReference type="EMBL" id="MQL86018.1"/>
    </source>
</evidence>
<organism evidence="2 3">
    <name type="scientific">Colocasia esculenta</name>
    <name type="common">Wild taro</name>
    <name type="synonym">Arum esculentum</name>
    <dbReference type="NCBI Taxonomy" id="4460"/>
    <lineage>
        <taxon>Eukaryota</taxon>
        <taxon>Viridiplantae</taxon>
        <taxon>Streptophyta</taxon>
        <taxon>Embryophyta</taxon>
        <taxon>Tracheophyta</taxon>
        <taxon>Spermatophyta</taxon>
        <taxon>Magnoliopsida</taxon>
        <taxon>Liliopsida</taxon>
        <taxon>Araceae</taxon>
        <taxon>Aroideae</taxon>
        <taxon>Colocasieae</taxon>
        <taxon>Colocasia</taxon>
    </lineage>
</organism>
<dbReference type="InterPro" id="IPR019269">
    <property type="entry name" value="BLOC1_su2"/>
</dbReference>
<dbReference type="OrthoDB" id="444265at2759"/>
<dbReference type="PANTHER" id="PTHR47882:SF1">
    <property type="entry name" value="BIOGENESIS OF LYSOSOME-RELATED ORGANELLES COMPLEX 1 SUBUNIT 2"/>
    <property type="match status" value="1"/>
</dbReference>
<name>A0A843URA3_COLES</name>
<dbReference type="AlphaFoldDB" id="A0A843URA3"/>
<dbReference type="EMBL" id="NMUH01000865">
    <property type="protein sequence ID" value="MQL86018.1"/>
    <property type="molecule type" value="Genomic_DNA"/>
</dbReference>
<sequence length="243" mass="27231">MAEEGKARDGRDDLAESLSDLFNSISAMVHGELQVALHAFDPRLFRSLRALRRSCSFVSKLVRNGDRWIIYLSAGVYGTFDTFSPVPRCPGQDFDTMLQRIELVGISRDIFFPGFSCLTMFCLEVGADGRVFVLGADGFTCCTEFNVFCKYLVFTGSNNLLDLLEKMNLRVAEECKSFGDVASGLRVFVEQLNKKNGGFEDHIKRIEAIDQQVTEFEAVVSMLDKYVSLLETRVRSSYQSSSA</sequence>
<protein>
    <submittedName>
        <fullName evidence="2">Uncharacterized protein</fullName>
    </submittedName>
</protein>